<evidence type="ECO:0000313" key="2">
    <source>
        <dbReference type="Proteomes" id="UP001497535"/>
    </source>
</evidence>
<name>A0ACB1B0A9_MELEN</name>
<evidence type="ECO:0000313" key="1">
    <source>
        <dbReference type="EMBL" id="CAK5109780.1"/>
    </source>
</evidence>
<sequence length="90" mass="10287">MVQERLDNGEKPLFDAYNILHVFCRSLQLDVIYCQATLIAKISSLYIRVEEYNTKECKLVIAYWLEGGGGGSGGGQQQQQQQQKQFRSKK</sequence>
<gene>
    <name evidence="1" type="ORF">MENTE1834_LOCUS44256</name>
</gene>
<comment type="caution">
    <text evidence="1">The sequence shown here is derived from an EMBL/GenBank/DDBJ whole genome shotgun (WGS) entry which is preliminary data.</text>
</comment>
<dbReference type="Proteomes" id="UP001497535">
    <property type="component" value="Unassembled WGS sequence"/>
</dbReference>
<protein>
    <submittedName>
        <fullName evidence="1">Uncharacterized protein</fullName>
    </submittedName>
</protein>
<keyword evidence="2" id="KW-1185">Reference proteome</keyword>
<proteinExistence type="predicted"/>
<dbReference type="EMBL" id="CAVMJV010000133">
    <property type="protein sequence ID" value="CAK5109780.1"/>
    <property type="molecule type" value="Genomic_DNA"/>
</dbReference>
<organism evidence="1 2">
    <name type="scientific">Meloidogyne enterolobii</name>
    <name type="common">Root-knot nematode worm</name>
    <name type="synonym">Meloidogyne mayaguensis</name>
    <dbReference type="NCBI Taxonomy" id="390850"/>
    <lineage>
        <taxon>Eukaryota</taxon>
        <taxon>Metazoa</taxon>
        <taxon>Ecdysozoa</taxon>
        <taxon>Nematoda</taxon>
        <taxon>Chromadorea</taxon>
        <taxon>Rhabditida</taxon>
        <taxon>Tylenchina</taxon>
        <taxon>Tylenchomorpha</taxon>
        <taxon>Tylenchoidea</taxon>
        <taxon>Meloidogynidae</taxon>
        <taxon>Meloidogyninae</taxon>
        <taxon>Meloidogyne</taxon>
    </lineage>
</organism>
<accession>A0ACB1B0A9</accession>
<reference evidence="1" key="1">
    <citation type="submission" date="2023-11" db="EMBL/GenBank/DDBJ databases">
        <authorList>
            <person name="Poullet M."/>
        </authorList>
    </citation>
    <scope>NUCLEOTIDE SEQUENCE</scope>
    <source>
        <strain evidence="1">E1834</strain>
    </source>
</reference>